<dbReference type="GO" id="GO:0016829">
    <property type="term" value="F:lyase activity"/>
    <property type="evidence" value="ECO:0007669"/>
    <property type="project" value="UniProtKB-KW"/>
</dbReference>
<keyword evidence="9" id="KW-1185">Reference proteome</keyword>
<keyword evidence="5" id="KW-0408">Iron</keyword>
<dbReference type="OrthoDB" id="9782387at2"/>
<evidence type="ECO:0000256" key="5">
    <source>
        <dbReference type="ARBA" id="ARBA00023004"/>
    </source>
</evidence>
<sequence length="230" mass="25587">MIFGGLQKNSLIDFPGKIAALVFTQGCNFHCPYCHNPDLIPMKGKGIFHEEDILLFLEKRKGLLEGLAITGGEPTLQKDLAGFCGKVKGMGYPVKLDTNGSRPEVLKEVISEKLVDYIAMDIKTHPSEYAPGLCKASMEQALESSIRIILESGLDHEFRSTCVHPFITEEKIEKILPLIHGAKTYALQTFSTNSLHNPDFFNHEGRGLTLEEAERIRKLLAPHVGQCIIR</sequence>
<dbReference type="InterPro" id="IPR058240">
    <property type="entry name" value="rSAM_sf"/>
</dbReference>
<name>A0A562RHH4_9BACT</name>
<evidence type="ECO:0000256" key="4">
    <source>
        <dbReference type="ARBA" id="ARBA00022723"/>
    </source>
</evidence>
<keyword evidence="8" id="KW-0456">Lyase</keyword>
<dbReference type="SFLD" id="SFLDG01094">
    <property type="entry name" value="Uncharacterised_Radical_SAM_Su"/>
    <property type="match status" value="1"/>
</dbReference>
<evidence type="ECO:0000256" key="1">
    <source>
        <dbReference type="ARBA" id="ARBA00001966"/>
    </source>
</evidence>
<dbReference type="AlphaFoldDB" id="A0A562RHH4"/>
<evidence type="ECO:0000313" key="8">
    <source>
        <dbReference type="EMBL" id="TWI67810.1"/>
    </source>
</evidence>
<comment type="caution">
    <text evidence="8">The sequence shown here is derived from an EMBL/GenBank/DDBJ whole genome shotgun (WGS) entry which is preliminary data.</text>
</comment>
<evidence type="ECO:0000256" key="6">
    <source>
        <dbReference type="ARBA" id="ARBA00023014"/>
    </source>
</evidence>
<dbReference type="InterPro" id="IPR007197">
    <property type="entry name" value="rSAM"/>
</dbReference>
<dbReference type="NCBIfam" id="TIGR02495">
    <property type="entry name" value="NrdG2"/>
    <property type="match status" value="1"/>
</dbReference>
<dbReference type="Pfam" id="PF04055">
    <property type="entry name" value="Radical_SAM"/>
    <property type="match status" value="1"/>
</dbReference>
<dbReference type="PROSITE" id="PS51918">
    <property type="entry name" value="RADICAL_SAM"/>
    <property type="match status" value="1"/>
</dbReference>
<dbReference type="SFLD" id="SFLDS00029">
    <property type="entry name" value="Radical_SAM"/>
    <property type="match status" value="1"/>
</dbReference>
<reference evidence="8 9" key="1">
    <citation type="submission" date="2019-07" db="EMBL/GenBank/DDBJ databases">
        <title>Genome sequencing of 100 strains of the haloalkaliphilic chemolithoautotrophic sulfur-oxidizing bacterium Thioalkalivibrio.</title>
        <authorList>
            <person name="Muyzer G."/>
        </authorList>
    </citation>
    <scope>NUCLEOTIDE SEQUENCE [LARGE SCALE GENOMIC DNA]</scope>
    <source>
        <strain evidence="8 9">ASO4-4</strain>
    </source>
</reference>
<dbReference type="SUPFAM" id="SSF102114">
    <property type="entry name" value="Radical SAM enzymes"/>
    <property type="match status" value="1"/>
</dbReference>
<dbReference type="GO" id="GO:0051539">
    <property type="term" value="F:4 iron, 4 sulfur cluster binding"/>
    <property type="evidence" value="ECO:0007669"/>
    <property type="project" value="UniProtKB-KW"/>
</dbReference>
<comment type="cofactor">
    <cofactor evidence="1">
        <name>[4Fe-4S] cluster</name>
        <dbReference type="ChEBI" id="CHEBI:49883"/>
    </cofactor>
</comment>
<dbReference type="GO" id="GO:0046872">
    <property type="term" value="F:metal ion binding"/>
    <property type="evidence" value="ECO:0007669"/>
    <property type="project" value="UniProtKB-KW"/>
</dbReference>
<dbReference type="PANTHER" id="PTHR30352:SF13">
    <property type="entry name" value="GLYCYL-RADICAL ENZYME ACTIVATING ENZYME YJJW-RELATED"/>
    <property type="match status" value="1"/>
</dbReference>
<dbReference type="RefSeq" id="WP_144685984.1">
    <property type="nucleotide sequence ID" value="NZ_VLLC01000025.1"/>
</dbReference>
<protein>
    <submittedName>
        <fullName evidence="8">Pyruvate formate lyase activating enzyme</fullName>
    </submittedName>
</protein>
<dbReference type="EMBL" id="VLLC01000025">
    <property type="protein sequence ID" value="TWI67810.1"/>
    <property type="molecule type" value="Genomic_DNA"/>
</dbReference>
<keyword evidence="3" id="KW-0949">S-adenosyl-L-methionine</keyword>
<dbReference type="Gene3D" id="3.20.20.70">
    <property type="entry name" value="Aldolase class I"/>
    <property type="match status" value="1"/>
</dbReference>
<evidence type="ECO:0000256" key="3">
    <source>
        <dbReference type="ARBA" id="ARBA00022691"/>
    </source>
</evidence>
<accession>A0A562RHH4</accession>
<keyword evidence="8" id="KW-0670">Pyruvate</keyword>
<keyword evidence="4" id="KW-0479">Metal-binding</keyword>
<dbReference type="InterPro" id="IPR034457">
    <property type="entry name" value="Organic_radical-activating"/>
</dbReference>
<organism evidence="8 9">
    <name type="scientific">Desulfobotulus alkaliphilus</name>
    <dbReference type="NCBI Taxonomy" id="622671"/>
    <lineage>
        <taxon>Bacteria</taxon>
        <taxon>Pseudomonadati</taxon>
        <taxon>Thermodesulfobacteriota</taxon>
        <taxon>Desulfobacteria</taxon>
        <taxon>Desulfobacterales</taxon>
        <taxon>Desulfobacteraceae</taxon>
        <taxon>Desulfobotulus</taxon>
    </lineage>
</organism>
<keyword evidence="2" id="KW-0004">4Fe-4S</keyword>
<keyword evidence="6" id="KW-0411">Iron-sulfur</keyword>
<feature type="domain" description="Radical SAM core" evidence="7">
    <location>
        <begin position="13"/>
        <end position="219"/>
    </location>
</feature>
<gene>
    <name evidence="8" type="ORF">LZ24_02739</name>
</gene>
<dbReference type="InterPro" id="IPR013785">
    <property type="entry name" value="Aldolase_TIM"/>
</dbReference>
<evidence type="ECO:0000259" key="7">
    <source>
        <dbReference type="PROSITE" id="PS51918"/>
    </source>
</evidence>
<dbReference type="CDD" id="cd01335">
    <property type="entry name" value="Radical_SAM"/>
    <property type="match status" value="1"/>
</dbReference>
<evidence type="ECO:0000313" key="9">
    <source>
        <dbReference type="Proteomes" id="UP000318307"/>
    </source>
</evidence>
<evidence type="ECO:0000256" key="2">
    <source>
        <dbReference type="ARBA" id="ARBA00022485"/>
    </source>
</evidence>
<dbReference type="InterPro" id="IPR012840">
    <property type="entry name" value="NrdG2"/>
</dbReference>
<dbReference type="Proteomes" id="UP000318307">
    <property type="component" value="Unassembled WGS sequence"/>
</dbReference>
<proteinExistence type="predicted"/>
<dbReference type="PANTHER" id="PTHR30352">
    <property type="entry name" value="PYRUVATE FORMATE-LYASE-ACTIVATING ENZYME"/>
    <property type="match status" value="1"/>
</dbReference>